<keyword evidence="1" id="KW-0378">Hydrolase</keyword>
<comment type="function">
    <text evidence="1">Catalyzes the hydrolysis of queuosine 5'-phosphate, releasing the nucleobase queuine (q). Is required for salvage of queuine from exogenous queuosine (Q) that is imported and then converted to queuosine 5'-phosphate intracellularly.</text>
</comment>
<sequence>MSTHTIAPPLPAKGTFISSVRGSAGRLVAAQNIKIDRSTIEPFLKSISQADYDRLSQDHGHSLPLSFSSPLEELNLLAVLALLNFGSSFRAPLHAFYKRGVFDTIRFFVLSCFLTESDHLSAQGMKRLTENEVASLMGGLPMMVEKPHPTLPGIVVGEPGGRLREFVLMVHGVMTQTGSILLDQGFGSLGEFIVSLLKDAKAEGLDKDEEVSDRLIGGLVETFPAFRDMYMIDDQPVYLFKKALFLLHTISLRFTTDPTNPFPELPKNTTTFLPTFADNVIPSLSVYLNLVELPVSSSILGQFPKLEPASTNPLLRPFVPAPASSSDEKGRGSGPSPKGGPELSTEQATILRSSSVHALQACVDLVRENGLERDEGKEYEWMRASLSDTGLDGYLWAGGKDRADWRQMERFVADSIFY</sequence>
<dbReference type="InterPro" id="IPR019438">
    <property type="entry name" value="Q_salvage"/>
</dbReference>
<evidence type="ECO:0000256" key="1">
    <source>
        <dbReference type="RuleBase" id="RU365002"/>
    </source>
</evidence>
<reference evidence="3" key="1">
    <citation type="submission" date="2014-08" db="EMBL/GenBank/DDBJ databases">
        <authorList>
            <person name="Sharma Rahul"/>
            <person name="Thines Marco"/>
        </authorList>
    </citation>
    <scope>NUCLEOTIDE SEQUENCE</scope>
</reference>
<dbReference type="PANTHER" id="PTHR21314">
    <property type="entry name" value="QUEUOSINE 5'-PHOSPHATE N-GLYCOSYLASE_HYDROLASE-RELATED"/>
    <property type="match status" value="1"/>
</dbReference>
<dbReference type="Pfam" id="PF10343">
    <property type="entry name" value="Q_salvage"/>
    <property type="match status" value="1"/>
</dbReference>
<evidence type="ECO:0000256" key="2">
    <source>
        <dbReference type="SAM" id="MobiDB-lite"/>
    </source>
</evidence>
<protein>
    <recommendedName>
        <fullName evidence="1">Queuosine 5'-phosphate N-glycosylase/hydrolase</fullName>
        <ecNumber evidence="1">3.2.2.-</ecNumber>
    </recommendedName>
    <alternativeName>
        <fullName evidence="1">Queuosine-nucleotide N-glycosylase/hydrolase</fullName>
    </alternativeName>
</protein>
<dbReference type="EMBL" id="LN483249">
    <property type="protein sequence ID" value="CDZ97674.1"/>
    <property type="molecule type" value="Genomic_DNA"/>
</dbReference>
<dbReference type="EC" id="3.2.2.-" evidence="1"/>
<name>A0A0F7SJX0_PHARH</name>
<dbReference type="GO" id="GO:0006400">
    <property type="term" value="P:tRNA modification"/>
    <property type="evidence" value="ECO:0007669"/>
    <property type="project" value="TreeGrafter"/>
</dbReference>
<accession>A0A0F7SJX0</accession>
<comment type="catalytic activity">
    <reaction evidence="1">
        <text>queuosine 5'-phosphate + H2O = queuine + D-ribose 5-phosphate</text>
        <dbReference type="Rhea" id="RHEA:75387"/>
        <dbReference type="ChEBI" id="CHEBI:15377"/>
        <dbReference type="ChEBI" id="CHEBI:17433"/>
        <dbReference type="ChEBI" id="CHEBI:78346"/>
        <dbReference type="ChEBI" id="CHEBI:194371"/>
    </reaction>
    <physiologicalReaction direction="left-to-right" evidence="1">
        <dbReference type="Rhea" id="RHEA:75388"/>
    </physiologicalReaction>
</comment>
<evidence type="ECO:0000313" key="3">
    <source>
        <dbReference type="EMBL" id="CDZ97674.1"/>
    </source>
</evidence>
<comment type="similarity">
    <text evidence="1">Belongs to the QNG1 protein family.</text>
</comment>
<dbReference type="GO" id="GO:0016787">
    <property type="term" value="F:hydrolase activity"/>
    <property type="evidence" value="ECO:0007669"/>
    <property type="project" value="UniProtKB-KW"/>
</dbReference>
<dbReference type="AlphaFoldDB" id="A0A0F7SJX0"/>
<proteinExistence type="inferred from homology"/>
<dbReference type="PANTHER" id="PTHR21314:SF1">
    <property type="entry name" value="QUEUOSINE SALVAGE PROTEIN"/>
    <property type="match status" value="1"/>
</dbReference>
<feature type="region of interest" description="Disordered" evidence="2">
    <location>
        <begin position="317"/>
        <end position="346"/>
    </location>
</feature>
<organism evidence="3">
    <name type="scientific">Phaffia rhodozyma</name>
    <name type="common">Yeast</name>
    <name type="synonym">Xanthophyllomyces dendrorhous</name>
    <dbReference type="NCBI Taxonomy" id="264483"/>
    <lineage>
        <taxon>Eukaryota</taxon>
        <taxon>Fungi</taxon>
        <taxon>Dikarya</taxon>
        <taxon>Basidiomycota</taxon>
        <taxon>Agaricomycotina</taxon>
        <taxon>Tremellomycetes</taxon>
        <taxon>Cystofilobasidiales</taxon>
        <taxon>Mrakiaceae</taxon>
        <taxon>Phaffia</taxon>
    </lineage>
</organism>